<dbReference type="PROSITE" id="PS50268">
    <property type="entry name" value="CADHERIN_2"/>
    <property type="match status" value="1"/>
</dbReference>
<dbReference type="InterPro" id="IPR002126">
    <property type="entry name" value="Cadherin-like_dom"/>
</dbReference>
<dbReference type="AlphaFoldDB" id="A0A2T0LSD5"/>
<keyword evidence="1" id="KW-0479">Metal-binding</keyword>
<accession>A0A2T0LSD5</accession>
<reference evidence="5 6" key="1">
    <citation type="submission" date="2018-03" db="EMBL/GenBank/DDBJ databases">
        <title>Genomic Encyclopedia of Type Strains, Phase III (KMG-III): the genomes of soil and plant-associated and newly described type strains.</title>
        <authorList>
            <person name="Whitman W."/>
        </authorList>
    </citation>
    <scope>NUCLEOTIDE SEQUENCE [LARGE SCALE GENOMIC DNA]</scope>
    <source>
        <strain evidence="5 6">CGMCC 4.7125</strain>
    </source>
</reference>
<dbReference type="Gene3D" id="2.60.40.10">
    <property type="entry name" value="Immunoglobulins"/>
    <property type="match status" value="3"/>
</dbReference>
<dbReference type="GO" id="GO:0007156">
    <property type="term" value="P:homophilic cell adhesion via plasma membrane adhesion molecules"/>
    <property type="evidence" value="ECO:0007669"/>
    <property type="project" value="InterPro"/>
</dbReference>
<dbReference type="SUPFAM" id="SSF49503">
    <property type="entry name" value="Cupredoxins"/>
    <property type="match status" value="1"/>
</dbReference>
<evidence type="ECO:0000256" key="3">
    <source>
        <dbReference type="SAM" id="MobiDB-lite"/>
    </source>
</evidence>
<dbReference type="Gene3D" id="3.30.1920.20">
    <property type="match status" value="1"/>
</dbReference>
<feature type="domain" description="Cadherin" evidence="4">
    <location>
        <begin position="271"/>
        <end position="358"/>
    </location>
</feature>
<protein>
    <submittedName>
        <fullName evidence="5">Ig-like protein group 3</fullName>
    </submittedName>
</protein>
<dbReference type="RefSeq" id="WP_106179981.1">
    <property type="nucleotide sequence ID" value="NZ_PVNH01000007.1"/>
</dbReference>
<dbReference type="InterPro" id="IPR013783">
    <property type="entry name" value="Ig-like_fold"/>
</dbReference>
<evidence type="ECO:0000256" key="2">
    <source>
        <dbReference type="ARBA" id="ARBA00023008"/>
    </source>
</evidence>
<dbReference type="InterPro" id="IPR028871">
    <property type="entry name" value="BlueCu_1_BS"/>
</dbReference>
<comment type="caution">
    <text evidence="5">The sequence shown here is derived from an EMBL/GenBank/DDBJ whole genome shotgun (WGS) entry which is preliminary data.</text>
</comment>
<dbReference type="Gene3D" id="2.60.40.420">
    <property type="entry name" value="Cupredoxins - blue copper proteins"/>
    <property type="match status" value="1"/>
</dbReference>
<dbReference type="EMBL" id="PVNH01000007">
    <property type="protein sequence ID" value="PRX46581.1"/>
    <property type="molecule type" value="Genomic_DNA"/>
</dbReference>
<feature type="region of interest" description="Disordered" evidence="3">
    <location>
        <begin position="329"/>
        <end position="355"/>
    </location>
</feature>
<dbReference type="GO" id="GO:0005509">
    <property type="term" value="F:calcium ion binding"/>
    <property type="evidence" value="ECO:0007669"/>
    <property type="project" value="InterPro"/>
</dbReference>
<evidence type="ECO:0000259" key="4">
    <source>
        <dbReference type="PROSITE" id="PS50268"/>
    </source>
</evidence>
<keyword evidence="2" id="KW-0186">Copper</keyword>
<sequence>MIQRLLAAVRGRRPRSGRALMVTGLSAALAALWLVPVSATPQGIQSTAAAQEQVLTWTADDSMTEYASVPTTATAGPATIVFENSEATGNTTGMSHTLTFDTSNPEYNSDVNLNIVASPFDANGGRHEVQVNLTPGKYRYYCAIPGHGEMAGVLTVTEDGGNEDTTPPEVSAQITGDQNAEGDYIGSATITLDAQDTGSGVDSIEYEIDDTGFRPYDGPVTVDEPGDHTVQYRATDLAGNTSEPGSTPFRVVEPSSEDTTPPEVTAQITGDQDDNGNYIGSATVNLDAQDAGSGVATVEYDLDGAGFQAYTEPVQVTEEGEHTVAYRATDNSGNTSETGTTTFTITAPDPEDTTPPEVTAEVTGDQDDNGNYIGTATVALSATDAGSGVNVIQYDVDGGGFQPYTGPITLEGAGDHTVTYRATDNSGNTSEDGSVIVTIVEPAPEDTTPPEVTAEVTGDQDDNGNYVGTATVALSASDAGSGVDTVSYSVDDGSYGPYTEPVVVSEPGEHTVRYRATDKAGNTSEIASVSFTVVEVDPGDTTPPEVSASVVGPQNHQWNYVGMATVTVSASDPGSGVRFLRYSLDGGSYTAYGEPFVVNTPGDHTVLYHAVDQEGNRSPDGKLTFTVVAEEGDACPASDIRDTVVIDGHDTTVPNVDTGNGCTINDLIDENGDYSGHREFVRHVRQVTRDLRADDVLSKEEQRRIIKAAEQSDIGR</sequence>
<dbReference type="InterPro" id="IPR058094">
    <property type="entry name" value="Ig-like_OmpL47-like"/>
</dbReference>
<dbReference type="GO" id="GO:0005975">
    <property type="term" value="P:carbohydrate metabolic process"/>
    <property type="evidence" value="ECO:0007669"/>
    <property type="project" value="UniProtKB-ARBA"/>
</dbReference>
<feature type="compositionally biased region" description="Low complexity" evidence="3">
    <location>
        <begin position="329"/>
        <end position="348"/>
    </location>
</feature>
<dbReference type="OrthoDB" id="5243170at2"/>
<organism evidence="5 6">
    <name type="scientific">Prauserella shujinwangii</name>
    <dbReference type="NCBI Taxonomy" id="1453103"/>
    <lineage>
        <taxon>Bacteria</taxon>
        <taxon>Bacillati</taxon>
        <taxon>Actinomycetota</taxon>
        <taxon>Actinomycetes</taxon>
        <taxon>Pseudonocardiales</taxon>
        <taxon>Pseudonocardiaceae</taxon>
        <taxon>Prauserella</taxon>
    </lineage>
</organism>
<dbReference type="NCBIfam" id="NF047446">
    <property type="entry name" value="barrel_OmpL47"/>
    <property type="match status" value="5"/>
</dbReference>
<evidence type="ECO:0000313" key="6">
    <source>
        <dbReference type="Proteomes" id="UP000238362"/>
    </source>
</evidence>
<gene>
    <name evidence="5" type="ORF">B0I33_107158</name>
</gene>
<keyword evidence="6" id="KW-1185">Reference proteome</keyword>
<dbReference type="Proteomes" id="UP000238362">
    <property type="component" value="Unassembled WGS sequence"/>
</dbReference>
<proteinExistence type="predicted"/>
<dbReference type="InterPro" id="IPR008972">
    <property type="entry name" value="Cupredoxin"/>
</dbReference>
<dbReference type="GO" id="GO:0016020">
    <property type="term" value="C:membrane"/>
    <property type="evidence" value="ECO:0007669"/>
    <property type="project" value="InterPro"/>
</dbReference>
<feature type="region of interest" description="Disordered" evidence="3">
    <location>
        <begin position="239"/>
        <end position="276"/>
    </location>
</feature>
<dbReference type="PROSITE" id="PS00196">
    <property type="entry name" value="COPPER_BLUE"/>
    <property type="match status" value="1"/>
</dbReference>
<name>A0A2T0LSD5_9PSEU</name>
<evidence type="ECO:0000256" key="1">
    <source>
        <dbReference type="ARBA" id="ARBA00022723"/>
    </source>
</evidence>
<evidence type="ECO:0000313" key="5">
    <source>
        <dbReference type="EMBL" id="PRX46581.1"/>
    </source>
</evidence>